<dbReference type="SUPFAM" id="SSF46894">
    <property type="entry name" value="C-terminal effector domain of the bipartite response regulators"/>
    <property type="match status" value="1"/>
</dbReference>
<dbReference type="Proteomes" id="UP001550628">
    <property type="component" value="Unassembled WGS sequence"/>
</dbReference>
<dbReference type="InterPro" id="IPR011990">
    <property type="entry name" value="TPR-like_helical_dom_sf"/>
</dbReference>
<dbReference type="InterPro" id="IPR027417">
    <property type="entry name" value="P-loop_NTPase"/>
</dbReference>
<evidence type="ECO:0000313" key="2">
    <source>
        <dbReference type="EMBL" id="MEU1951287.1"/>
    </source>
</evidence>
<proteinExistence type="predicted"/>
<organism evidence="2 3">
    <name type="scientific">Nocardia rhamnosiphila</name>
    <dbReference type="NCBI Taxonomy" id="426716"/>
    <lineage>
        <taxon>Bacteria</taxon>
        <taxon>Bacillati</taxon>
        <taxon>Actinomycetota</taxon>
        <taxon>Actinomycetes</taxon>
        <taxon>Mycobacteriales</taxon>
        <taxon>Nocardiaceae</taxon>
        <taxon>Nocardia</taxon>
    </lineage>
</organism>
<dbReference type="InterPro" id="IPR000792">
    <property type="entry name" value="Tscrpt_reg_LuxR_C"/>
</dbReference>
<comment type="caution">
    <text evidence="2">The sequence shown here is derived from an EMBL/GenBank/DDBJ whole genome shotgun (WGS) entry which is preliminary data.</text>
</comment>
<dbReference type="PANTHER" id="PTHR47691:SF3">
    <property type="entry name" value="HTH-TYPE TRANSCRIPTIONAL REGULATOR RV0890C-RELATED"/>
    <property type="match status" value="1"/>
</dbReference>
<dbReference type="CDD" id="cd06170">
    <property type="entry name" value="LuxR_C_like"/>
    <property type="match status" value="1"/>
</dbReference>
<evidence type="ECO:0000313" key="3">
    <source>
        <dbReference type="Proteomes" id="UP001550628"/>
    </source>
</evidence>
<dbReference type="RefSeq" id="WP_356955289.1">
    <property type="nucleotide sequence ID" value="NZ_JBEYBD010000003.1"/>
</dbReference>
<accession>A0ABV2WK70</accession>
<dbReference type="Gene3D" id="1.25.40.10">
    <property type="entry name" value="Tetratricopeptide repeat domain"/>
    <property type="match status" value="1"/>
</dbReference>
<evidence type="ECO:0000259" key="1">
    <source>
        <dbReference type="PROSITE" id="PS50043"/>
    </source>
</evidence>
<protein>
    <submittedName>
        <fullName evidence="2">LuxR C-terminal-related transcriptional regulator</fullName>
    </submittedName>
</protein>
<keyword evidence="3" id="KW-1185">Reference proteome</keyword>
<gene>
    <name evidence="2" type="ORF">ABZ510_05440</name>
</gene>
<dbReference type="PROSITE" id="PS50043">
    <property type="entry name" value="HTH_LUXR_2"/>
    <property type="match status" value="1"/>
</dbReference>
<dbReference type="SUPFAM" id="SSF52540">
    <property type="entry name" value="P-loop containing nucleoside triphosphate hydrolases"/>
    <property type="match status" value="1"/>
</dbReference>
<dbReference type="Pfam" id="PF00196">
    <property type="entry name" value="GerE"/>
    <property type="match status" value="1"/>
</dbReference>
<feature type="domain" description="HTH luxR-type" evidence="1">
    <location>
        <begin position="663"/>
        <end position="728"/>
    </location>
</feature>
<dbReference type="Gene3D" id="3.40.50.300">
    <property type="entry name" value="P-loop containing nucleotide triphosphate hydrolases"/>
    <property type="match status" value="1"/>
</dbReference>
<dbReference type="Gene3D" id="1.10.10.10">
    <property type="entry name" value="Winged helix-like DNA-binding domain superfamily/Winged helix DNA-binding domain"/>
    <property type="match status" value="1"/>
</dbReference>
<sequence>MTITGTGGVGKTRLALRVATAVQRDFADGACLVELGELCDGELLPVLIAGAEGLQSGERPVLEALADHLASRQLLLVLDNCEQIVDDAARVAEHLIRSCPDLRILATSREALNIAGEAVLRVSSLSVPDAARPLSLRSAPRYDAISLFVERATAAVPEFVLTEDNIATIAEICRRLDGLPLLIELAAARLKVLSPGELSHRLADRFALLTGRSRSAPSRHRTVRWCIDWSYSLCSPAEQAVWACSSVFAGSFELDAAETVCRCELAGESPLDVLTGLVDKSVLLREETQSVVRFRLLETLRDYGREKLEESGEHNDIRRRHRDWYRQLAEDAETNWTGPTQLDRIARLDREQPNLREALDFCFGAGEPAVALSVAAALRMFWVARGQVDEARYWLERALGTGTGEVTVARAKALQIASAAAELQGDTGAAAALAGEADTLAERTDDPLVHAYTYLTRGTHACFSGEPRRAHTALAAALERFGAQRDVLGRILALLSLGLAHELAGDSAAALHCHERALELIEFHHDDVYRAAALWATAVSAWHQGDVERPMRLLRQALRSASRLQDPLMAATVLETLAWIVRAEGDARRASVFMGAAQALARALGSSSTALLPKLIADHADCEAAARRALGSRAFEAAFREGGLMDLDAAAAYALDEQPEASGPGPPSGLTGREREVAHLVAEGLTNKAIATRLVISQRTAQGHVEHILTKLGFTSRAQIAAWVAEQSGRPGTGR</sequence>
<reference evidence="2 3" key="1">
    <citation type="submission" date="2024-06" db="EMBL/GenBank/DDBJ databases">
        <title>The Natural Products Discovery Center: Release of the First 8490 Sequenced Strains for Exploring Actinobacteria Biosynthetic Diversity.</title>
        <authorList>
            <person name="Kalkreuter E."/>
            <person name="Kautsar S.A."/>
            <person name="Yang D."/>
            <person name="Bader C.D."/>
            <person name="Teijaro C.N."/>
            <person name="Fluegel L."/>
            <person name="Davis C.M."/>
            <person name="Simpson J.R."/>
            <person name="Lauterbach L."/>
            <person name="Steele A.D."/>
            <person name="Gui C."/>
            <person name="Meng S."/>
            <person name="Li G."/>
            <person name="Viehrig K."/>
            <person name="Ye F."/>
            <person name="Su P."/>
            <person name="Kiefer A.F."/>
            <person name="Nichols A."/>
            <person name="Cepeda A.J."/>
            <person name="Yan W."/>
            <person name="Fan B."/>
            <person name="Jiang Y."/>
            <person name="Adhikari A."/>
            <person name="Zheng C.-J."/>
            <person name="Schuster L."/>
            <person name="Cowan T.M."/>
            <person name="Smanski M.J."/>
            <person name="Chevrette M.G."/>
            <person name="De Carvalho L.P.S."/>
            <person name="Shen B."/>
        </authorList>
    </citation>
    <scope>NUCLEOTIDE SEQUENCE [LARGE SCALE GENOMIC DNA]</scope>
    <source>
        <strain evidence="2 3">NPDC019708</strain>
    </source>
</reference>
<dbReference type="InterPro" id="IPR016032">
    <property type="entry name" value="Sig_transdc_resp-reg_C-effctor"/>
</dbReference>
<dbReference type="SMART" id="SM00421">
    <property type="entry name" value="HTH_LUXR"/>
    <property type="match status" value="1"/>
</dbReference>
<dbReference type="InterPro" id="IPR036388">
    <property type="entry name" value="WH-like_DNA-bd_sf"/>
</dbReference>
<name>A0ABV2WK70_9NOCA</name>
<dbReference type="EMBL" id="JBEYBF010000002">
    <property type="protein sequence ID" value="MEU1951287.1"/>
    <property type="molecule type" value="Genomic_DNA"/>
</dbReference>
<dbReference type="SUPFAM" id="SSF48452">
    <property type="entry name" value="TPR-like"/>
    <property type="match status" value="2"/>
</dbReference>
<dbReference type="PANTHER" id="PTHR47691">
    <property type="entry name" value="REGULATOR-RELATED"/>
    <property type="match status" value="1"/>
</dbReference>
<dbReference type="PRINTS" id="PR00038">
    <property type="entry name" value="HTHLUXR"/>
</dbReference>